<evidence type="ECO:0000313" key="9">
    <source>
        <dbReference type="Proteomes" id="UP000320390"/>
    </source>
</evidence>
<keyword evidence="4 5" id="KW-0067">ATP-binding</keyword>
<proteinExistence type="predicted"/>
<feature type="transmembrane region" description="Helical" evidence="6">
    <location>
        <begin position="377"/>
        <end position="401"/>
    </location>
</feature>
<dbReference type="EC" id="2.7.11.1" evidence="8"/>
<dbReference type="SUPFAM" id="SSF48452">
    <property type="entry name" value="TPR-like"/>
    <property type="match status" value="2"/>
</dbReference>
<dbReference type="PROSITE" id="PS00107">
    <property type="entry name" value="PROTEIN_KINASE_ATP"/>
    <property type="match status" value="1"/>
</dbReference>
<accession>A0A518EVF3</accession>
<dbReference type="GO" id="GO:0004674">
    <property type="term" value="F:protein serine/threonine kinase activity"/>
    <property type="evidence" value="ECO:0007669"/>
    <property type="project" value="UniProtKB-EC"/>
</dbReference>
<evidence type="ECO:0000256" key="6">
    <source>
        <dbReference type="SAM" id="Phobius"/>
    </source>
</evidence>
<dbReference type="SMART" id="SM00567">
    <property type="entry name" value="EZ_HEAT"/>
    <property type="match status" value="2"/>
</dbReference>
<dbReference type="InterPro" id="IPR004155">
    <property type="entry name" value="PBS_lyase_HEAT"/>
</dbReference>
<dbReference type="InterPro" id="IPR008271">
    <property type="entry name" value="Ser/Thr_kinase_AS"/>
</dbReference>
<dbReference type="InterPro" id="IPR017441">
    <property type="entry name" value="Protein_kinase_ATP_BS"/>
</dbReference>
<keyword evidence="6" id="KW-1133">Transmembrane helix</keyword>
<dbReference type="Pfam" id="PF13424">
    <property type="entry name" value="TPR_12"/>
    <property type="match status" value="1"/>
</dbReference>
<feature type="domain" description="Protein kinase" evidence="7">
    <location>
        <begin position="82"/>
        <end position="352"/>
    </location>
</feature>
<protein>
    <submittedName>
        <fullName evidence="8">Serine/threonine-protein kinase PknB</fullName>
        <ecNumber evidence="8">2.7.11.1</ecNumber>
    </submittedName>
</protein>
<dbReference type="PANTHER" id="PTHR43289:SF6">
    <property type="entry name" value="SERINE_THREONINE-PROTEIN KINASE NEKL-3"/>
    <property type="match status" value="1"/>
</dbReference>
<feature type="binding site" evidence="5">
    <location>
        <position position="111"/>
    </location>
    <ligand>
        <name>ATP</name>
        <dbReference type="ChEBI" id="CHEBI:30616"/>
    </ligand>
</feature>
<evidence type="ECO:0000256" key="1">
    <source>
        <dbReference type="ARBA" id="ARBA00022679"/>
    </source>
</evidence>
<dbReference type="SMART" id="SM00220">
    <property type="entry name" value="S_TKc"/>
    <property type="match status" value="1"/>
</dbReference>
<keyword evidence="2 5" id="KW-0547">Nucleotide-binding</keyword>
<keyword evidence="1 8" id="KW-0808">Transferase</keyword>
<dbReference type="OrthoDB" id="258731at2"/>
<dbReference type="InterPro" id="IPR000719">
    <property type="entry name" value="Prot_kinase_dom"/>
</dbReference>
<dbReference type="PROSITE" id="PS00108">
    <property type="entry name" value="PROTEIN_KINASE_ST"/>
    <property type="match status" value="1"/>
</dbReference>
<sequence>MTTNRTEEALHIFERVLDLDECERALLIEEACGGDDSLRREVVRMLDADSRAGFLDLDAASGSSAVPTLPASHREGETIGPFRIRRTLGSGGMGIVYEAEQQYPRRRVALKMLPASFVRPGAELRFRTEIELVARLDHPGVARVLQAGVHTSSSGVEQPYFAMEFVPGAQDLIAWGRERSQRERLEAFVLVCDAIQHGHQKGVVHRDLKPANVLVGETGIPKVIDFGVAHAVDGTGELHTRLTQAGEIVGTLQYMAPEQLDGSRKIDTRTDVYALGLLMYELMCGHAPYEFTGRSLTDIAMMIRDQPPRPIRESSETVPDEVGWIILRAVEKDPDRRYSSASELLADIQRFLDHRPVEAGKPGLGYTLAKFVRRHRVASAAAVLVLLSIVGGAGVALAAMVRANDEADRFRSINRVLTGMFEDVRVEDGGADIRAEELLDRAAERVGEFGDRPGLEADLRLTLLKSYSSLELHEPTVREARRTLELARELEPQDEIAAAYRLARGLAKLDRFGEAREVADRYLDEWLPAHPQIPPAAVYSMRHVSSLIARGEGKVREATQQLEALLVEVREEGGASTNLHSNVEMSLLQSLLDGGQYREAERLARRRLKRFDERGRSEHQWFLSRWLHAKSLHKLSRDDEAQEIMESLLSDVRELYGAEHERTRLLLHDLADVYIATAQERKAIPLLEELARVSEEHHGPTHSETLLVQASLARALAEIGEEEGVDLLREAVNTRAAMFGPGDPRTLESLFRLGRILRQSNRLDEAEPVLVELHERSLAVFTDADEPLHRGTAELGQLRLNQGRFAEASALLGVAWRGYQRHSGELAPVTLAVGNNYAGSLLEQELWEESSEVFIDVLSGIQRAVAPSDPRILACIINLATCHARRGEHRLALKRFADGLDWATEHLPQGNPRRLRLLDAVGSQLVELGRAEEAVALYRELMQSTELNPELEPLTRSEFRLGFANSLVAAGRFDEAVEELETLTEIEEARVGDPESAWLKELEAKREDARAKRDATAAKPRSQGG</sequence>
<dbReference type="InterPro" id="IPR011990">
    <property type="entry name" value="TPR-like_helical_dom_sf"/>
</dbReference>
<keyword evidence="9" id="KW-1185">Reference proteome</keyword>
<dbReference type="CDD" id="cd14014">
    <property type="entry name" value="STKc_PknB_like"/>
    <property type="match status" value="1"/>
</dbReference>
<dbReference type="AlphaFoldDB" id="A0A518EVF3"/>
<dbReference type="GO" id="GO:0005524">
    <property type="term" value="F:ATP binding"/>
    <property type="evidence" value="ECO:0007669"/>
    <property type="project" value="UniProtKB-UniRule"/>
</dbReference>
<dbReference type="InterPro" id="IPR011009">
    <property type="entry name" value="Kinase-like_dom_sf"/>
</dbReference>
<dbReference type="EMBL" id="CP036434">
    <property type="protein sequence ID" value="QDV08075.1"/>
    <property type="molecule type" value="Genomic_DNA"/>
</dbReference>
<dbReference type="PANTHER" id="PTHR43289">
    <property type="entry name" value="MITOGEN-ACTIVATED PROTEIN KINASE KINASE KINASE 20-RELATED"/>
    <property type="match status" value="1"/>
</dbReference>
<dbReference type="RefSeq" id="WP_145200106.1">
    <property type="nucleotide sequence ID" value="NZ_CP036434.1"/>
</dbReference>
<organism evidence="8 9">
    <name type="scientific">Saltatorellus ferox</name>
    <dbReference type="NCBI Taxonomy" id="2528018"/>
    <lineage>
        <taxon>Bacteria</taxon>
        <taxon>Pseudomonadati</taxon>
        <taxon>Planctomycetota</taxon>
        <taxon>Planctomycetia</taxon>
        <taxon>Planctomycetia incertae sedis</taxon>
        <taxon>Saltatorellus</taxon>
    </lineage>
</organism>
<name>A0A518EVF3_9BACT</name>
<dbReference type="SUPFAM" id="SSF56112">
    <property type="entry name" value="Protein kinase-like (PK-like)"/>
    <property type="match status" value="1"/>
</dbReference>
<evidence type="ECO:0000313" key="8">
    <source>
        <dbReference type="EMBL" id="QDV08075.1"/>
    </source>
</evidence>
<evidence type="ECO:0000256" key="5">
    <source>
        <dbReference type="PROSITE-ProRule" id="PRU10141"/>
    </source>
</evidence>
<keyword evidence="3 8" id="KW-0418">Kinase</keyword>
<keyword evidence="6" id="KW-0472">Membrane</keyword>
<evidence type="ECO:0000256" key="4">
    <source>
        <dbReference type="ARBA" id="ARBA00022840"/>
    </source>
</evidence>
<keyword evidence="6" id="KW-0812">Transmembrane</keyword>
<dbReference type="PROSITE" id="PS50011">
    <property type="entry name" value="PROTEIN_KINASE_DOM"/>
    <property type="match status" value="1"/>
</dbReference>
<dbReference type="Pfam" id="PF00069">
    <property type="entry name" value="Pkinase"/>
    <property type="match status" value="1"/>
</dbReference>
<evidence type="ECO:0000259" key="7">
    <source>
        <dbReference type="PROSITE" id="PS50011"/>
    </source>
</evidence>
<gene>
    <name evidence="8" type="primary">pknB_20</name>
    <name evidence="8" type="ORF">Poly30_36110</name>
</gene>
<dbReference type="Gene3D" id="1.10.510.10">
    <property type="entry name" value="Transferase(Phosphotransferase) domain 1"/>
    <property type="match status" value="1"/>
</dbReference>
<evidence type="ECO:0000256" key="3">
    <source>
        <dbReference type="ARBA" id="ARBA00022777"/>
    </source>
</evidence>
<dbReference type="Proteomes" id="UP000320390">
    <property type="component" value="Chromosome"/>
</dbReference>
<dbReference type="Gene3D" id="3.30.200.20">
    <property type="entry name" value="Phosphorylase Kinase, domain 1"/>
    <property type="match status" value="1"/>
</dbReference>
<evidence type="ECO:0000256" key="2">
    <source>
        <dbReference type="ARBA" id="ARBA00022741"/>
    </source>
</evidence>
<dbReference type="Gene3D" id="1.25.40.10">
    <property type="entry name" value="Tetratricopeptide repeat domain"/>
    <property type="match status" value="2"/>
</dbReference>
<reference evidence="8 9" key="1">
    <citation type="submission" date="2019-02" db="EMBL/GenBank/DDBJ databases">
        <title>Deep-cultivation of Planctomycetes and their phenomic and genomic characterization uncovers novel biology.</title>
        <authorList>
            <person name="Wiegand S."/>
            <person name="Jogler M."/>
            <person name="Boedeker C."/>
            <person name="Pinto D."/>
            <person name="Vollmers J."/>
            <person name="Rivas-Marin E."/>
            <person name="Kohn T."/>
            <person name="Peeters S.H."/>
            <person name="Heuer A."/>
            <person name="Rast P."/>
            <person name="Oberbeckmann S."/>
            <person name="Bunk B."/>
            <person name="Jeske O."/>
            <person name="Meyerdierks A."/>
            <person name="Storesund J.E."/>
            <person name="Kallscheuer N."/>
            <person name="Luecker S."/>
            <person name="Lage O.M."/>
            <person name="Pohl T."/>
            <person name="Merkel B.J."/>
            <person name="Hornburger P."/>
            <person name="Mueller R.-W."/>
            <person name="Bruemmer F."/>
            <person name="Labrenz M."/>
            <person name="Spormann A.M."/>
            <person name="Op den Camp H."/>
            <person name="Overmann J."/>
            <person name="Amann R."/>
            <person name="Jetten M.S.M."/>
            <person name="Mascher T."/>
            <person name="Medema M.H."/>
            <person name="Devos D.P."/>
            <person name="Kaster A.-K."/>
            <person name="Ovreas L."/>
            <person name="Rohde M."/>
            <person name="Galperin M.Y."/>
            <person name="Jogler C."/>
        </authorList>
    </citation>
    <scope>NUCLEOTIDE SEQUENCE [LARGE SCALE GENOMIC DNA]</scope>
    <source>
        <strain evidence="8 9">Poly30</strain>
    </source>
</reference>